<evidence type="ECO:0000313" key="2">
    <source>
        <dbReference type="EMBL" id="KAF1972015.1"/>
    </source>
</evidence>
<feature type="compositionally biased region" description="Basic and acidic residues" evidence="1">
    <location>
        <begin position="139"/>
        <end position="160"/>
    </location>
</feature>
<reference evidence="2" key="1">
    <citation type="journal article" date="2020" name="Stud. Mycol.">
        <title>101 Dothideomycetes genomes: a test case for predicting lifestyles and emergence of pathogens.</title>
        <authorList>
            <person name="Haridas S."/>
            <person name="Albert R."/>
            <person name="Binder M."/>
            <person name="Bloem J."/>
            <person name="Labutti K."/>
            <person name="Salamov A."/>
            <person name="Andreopoulos B."/>
            <person name="Baker S."/>
            <person name="Barry K."/>
            <person name="Bills G."/>
            <person name="Bluhm B."/>
            <person name="Cannon C."/>
            <person name="Castanera R."/>
            <person name="Culley D."/>
            <person name="Daum C."/>
            <person name="Ezra D."/>
            <person name="Gonzalez J."/>
            <person name="Henrissat B."/>
            <person name="Kuo A."/>
            <person name="Liang C."/>
            <person name="Lipzen A."/>
            <person name="Lutzoni F."/>
            <person name="Magnuson J."/>
            <person name="Mondo S."/>
            <person name="Nolan M."/>
            <person name="Ohm R."/>
            <person name="Pangilinan J."/>
            <person name="Park H.-J."/>
            <person name="Ramirez L."/>
            <person name="Alfaro M."/>
            <person name="Sun H."/>
            <person name="Tritt A."/>
            <person name="Yoshinaga Y."/>
            <person name="Zwiers L.-H."/>
            <person name="Turgeon B."/>
            <person name="Goodwin S."/>
            <person name="Spatafora J."/>
            <person name="Crous P."/>
            <person name="Grigoriev I."/>
        </authorList>
    </citation>
    <scope>NUCLEOTIDE SEQUENCE</scope>
    <source>
        <strain evidence="2">CBS 107.79</strain>
    </source>
</reference>
<proteinExistence type="predicted"/>
<feature type="region of interest" description="Disordered" evidence="1">
    <location>
        <begin position="129"/>
        <end position="160"/>
    </location>
</feature>
<accession>A0A6A5V4H0</accession>
<evidence type="ECO:0000313" key="3">
    <source>
        <dbReference type="Proteomes" id="UP000800036"/>
    </source>
</evidence>
<gene>
    <name evidence="2" type="ORF">BU23DRAFT_442552</name>
</gene>
<keyword evidence="3" id="KW-1185">Reference proteome</keyword>
<organism evidence="2 3">
    <name type="scientific">Bimuria novae-zelandiae CBS 107.79</name>
    <dbReference type="NCBI Taxonomy" id="1447943"/>
    <lineage>
        <taxon>Eukaryota</taxon>
        <taxon>Fungi</taxon>
        <taxon>Dikarya</taxon>
        <taxon>Ascomycota</taxon>
        <taxon>Pezizomycotina</taxon>
        <taxon>Dothideomycetes</taxon>
        <taxon>Pleosporomycetidae</taxon>
        <taxon>Pleosporales</taxon>
        <taxon>Massarineae</taxon>
        <taxon>Didymosphaeriaceae</taxon>
        <taxon>Bimuria</taxon>
    </lineage>
</organism>
<dbReference type="Proteomes" id="UP000800036">
    <property type="component" value="Unassembled WGS sequence"/>
</dbReference>
<sequence>IDQSTIGKDDSGDVYVPCNCKCENPDVEGIATAILDVVIEGLSHLDEIICGVFMTAMVSVVEIGIDLIPGGAEATAAARAVQGVKSFTENALDVADSMGNWVGKACGIQDPNWPNSLFDMLLASPDSYGTSVGCKKKNKSECKSVDPVPDKPKSRGPNEP</sequence>
<dbReference type="AlphaFoldDB" id="A0A6A5V4H0"/>
<dbReference type="EMBL" id="ML976690">
    <property type="protein sequence ID" value="KAF1972015.1"/>
    <property type="molecule type" value="Genomic_DNA"/>
</dbReference>
<name>A0A6A5V4H0_9PLEO</name>
<protein>
    <submittedName>
        <fullName evidence="2">Uncharacterized protein</fullName>
    </submittedName>
</protein>
<dbReference type="OrthoDB" id="73875at2759"/>
<feature type="non-terminal residue" evidence="2">
    <location>
        <position position="160"/>
    </location>
</feature>
<feature type="non-terminal residue" evidence="2">
    <location>
        <position position="1"/>
    </location>
</feature>
<evidence type="ECO:0000256" key="1">
    <source>
        <dbReference type="SAM" id="MobiDB-lite"/>
    </source>
</evidence>